<dbReference type="STRING" id="6337.A0A0V0Y9V7"/>
<comment type="caution">
    <text evidence="1">The sequence shown here is derived from an EMBL/GenBank/DDBJ whole genome shotgun (WGS) entry which is preliminary data.</text>
</comment>
<evidence type="ECO:0000313" key="1">
    <source>
        <dbReference type="EMBL" id="KRX96505.1"/>
    </source>
</evidence>
<protein>
    <submittedName>
        <fullName evidence="1">Uncharacterized protein</fullName>
    </submittedName>
</protein>
<dbReference type="EMBL" id="JYDU01000043">
    <property type="protein sequence ID" value="KRX96505.1"/>
    <property type="molecule type" value="Genomic_DNA"/>
</dbReference>
<organism evidence="1 2">
    <name type="scientific">Trichinella pseudospiralis</name>
    <name type="common">Parasitic roundworm</name>
    <dbReference type="NCBI Taxonomy" id="6337"/>
    <lineage>
        <taxon>Eukaryota</taxon>
        <taxon>Metazoa</taxon>
        <taxon>Ecdysozoa</taxon>
        <taxon>Nematoda</taxon>
        <taxon>Enoplea</taxon>
        <taxon>Dorylaimia</taxon>
        <taxon>Trichinellida</taxon>
        <taxon>Trichinellidae</taxon>
        <taxon>Trichinella</taxon>
    </lineage>
</organism>
<gene>
    <name evidence="1" type="ORF">T4E_6868</name>
</gene>
<dbReference type="Proteomes" id="UP000054815">
    <property type="component" value="Unassembled WGS sequence"/>
</dbReference>
<name>A0A0V0Y9V7_TRIPS</name>
<proteinExistence type="predicted"/>
<evidence type="ECO:0000313" key="2">
    <source>
        <dbReference type="Proteomes" id="UP000054815"/>
    </source>
</evidence>
<reference evidence="1 2" key="1">
    <citation type="submission" date="2015-01" db="EMBL/GenBank/DDBJ databases">
        <title>Evolution of Trichinella species and genotypes.</title>
        <authorList>
            <person name="Korhonen P.K."/>
            <person name="Edoardo P."/>
            <person name="Giuseppe L.R."/>
            <person name="Gasser R.B."/>
        </authorList>
    </citation>
    <scope>NUCLEOTIDE SEQUENCE [LARGE SCALE GENOMIC DNA]</scope>
    <source>
        <strain evidence="1">ISS141</strain>
    </source>
</reference>
<sequence>MPLRIIVFPSKLYEEYDIRHFNPENAISSMERRFVCPAIQRHLALLPYRDMDCPAFITGSAFNRDKILSGVGIGLHIWREIDGEPYLVPFEVEDNKNKEMAAKSSLLSNLWKKRMLTPEAQAANIFRPVSVAWINSQDILILFSDGCLVVQEHSCNFKDPIWKKILYRFDYDCYKVASRSESVCFLEVARSDNANDSSFVMTSLKSTFNFSLYYLKWLIYSFIGEAYNEKKYPSSLVIETILWKIRTISPSYLLMEGDVLGAAAVADRAKQPLESFYKQFWQESHFDMDAIEQFLAPVGDKLWCLRQCAEQVPDSAEDYCHLLIHGMNVGARLLESGEFEEVIIVDLLHKIVRYWHILQTLLESRNASVHEFVSDSFLEFQQTMLLLRDKDPIWLAVHFAKAAYH</sequence>
<accession>A0A0V0Y9V7</accession>
<dbReference type="AlphaFoldDB" id="A0A0V0Y9V7"/>